<name>A0A0D0DT89_9AGAM</name>
<feature type="non-terminal residue" evidence="1">
    <location>
        <position position="1"/>
    </location>
</feature>
<organism evidence="1 2">
    <name type="scientific">Paxillus rubicundulus Ve08.2h10</name>
    <dbReference type="NCBI Taxonomy" id="930991"/>
    <lineage>
        <taxon>Eukaryota</taxon>
        <taxon>Fungi</taxon>
        <taxon>Dikarya</taxon>
        <taxon>Basidiomycota</taxon>
        <taxon>Agaricomycotina</taxon>
        <taxon>Agaricomycetes</taxon>
        <taxon>Agaricomycetidae</taxon>
        <taxon>Boletales</taxon>
        <taxon>Paxilineae</taxon>
        <taxon>Paxillaceae</taxon>
        <taxon>Paxillus</taxon>
    </lineage>
</organism>
<dbReference type="AlphaFoldDB" id="A0A0D0DT89"/>
<gene>
    <name evidence="1" type="ORF">PAXRUDRAFT_148878</name>
</gene>
<keyword evidence="2" id="KW-1185">Reference proteome</keyword>
<dbReference type="Proteomes" id="UP000054538">
    <property type="component" value="Unassembled WGS sequence"/>
</dbReference>
<dbReference type="HOGENOM" id="CLU_2503961_0_0_1"/>
<evidence type="ECO:0000313" key="1">
    <source>
        <dbReference type="EMBL" id="KIK91726.1"/>
    </source>
</evidence>
<reference evidence="1 2" key="1">
    <citation type="submission" date="2014-04" db="EMBL/GenBank/DDBJ databases">
        <authorList>
            <consortium name="DOE Joint Genome Institute"/>
            <person name="Kuo A."/>
            <person name="Kohler A."/>
            <person name="Jargeat P."/>
            <person name="Nagy L.G."/>
            <person name="Floudas D."/>
            <person name="Copeland A."/>
            <person name="Barry K.W."/>
            <person name="Cichocki N."/>
            <person name="Veneault-Fourrey C."/>
            <person name="LaButti K."/>
            <person name="Lindquist E.A."/>
            <person name="Lipzen A."/>
            <person name="Lundell T."/>
            <person name="Morin E."/>
            <person name="Murat C."/>
            <person name="Sun H."/>
            <person name="Tunlid A."/>
            <person name="Henrissat B."/>
            <person name="Grigoriev I.V."/>
            <person name="Hibbett D.S."/>
            <person name="Martin F."/>
            <person name="Nordberg H.P."/>
            <person name="Cantor M.N."/>
            <person name="Hua S.X."/>
        </authorList>
    </citation>
    <scope>NUCLEOTIDE SEQUENCE [LARGE SCALE GENOMIC DNA]</scope>
    <source>
        <strain evidence="1 2">Ve08.2h10</strain>
    </source>
</reference>
<reference evidence="2" key="2">
    <citation type="submission" date="2015-01" db="EMBL/GenBank/DDBJ databases">
        <title>Evolutionary Origins and Diversification of the Mycorrhizal Mutualists.</title>
        <authorList>
            <consortium name="DOE Joint Genome Institute"/>
            <consortium name="Mycorrhizal Genomics Consortium"/>
            <person name="Kohler A."/>
            <person name="Kuo A."/>
            <person name="Nagy L.G."/>
            <person name="Floudas D."/>
            <person name="Copeland A."/>
            <person name="Barry K.W."/>
            <person name="Cichocki N."/>
            <person name="Veneault-Fourrey C."/>
            <person name="LaButti K."/>
            <person name="Lindquist E.A."/>
            <person name="Lipzen A."/>
            <person name="Lundell T."/>
            <person name="Morin E."/>
            <person name="Murat C."/>
            <person name="Riley R."/>
            <person name="Ohm R."/>
            <person name="Sun H."/>
            <person name="Tunlid A."/>
            <person name="Henrissat B."/>
            <person name="Grigoriev I.V."/>
            <person name="Hibbett D.S."/>
            <person name="Martin F."/>
        </authorList>
    </citation>
    <scope>NUCLEOTIDE SEQUENCE [LARGE SCALE GENOMIC DNA]</scope>
    <source>
        <strain evidence="2">Ve08.2h10</strain>
    </source>
</reference>
<protein>
    <submittedName>
        <fullName evidence="1">Uncharacterized protein</fullName>
    </submittedName>
</protein>
<sequence length="86" mass="10013">SHPHSIDFTTIFIVQYHKNAVFVVEIKPFGYLRKVSDRSAADQQMRERFYDLTDELSIPTLYGISALRTKVCRSLVRSSHNHRNTC</sequence>
<proteinExistence type="predicted"/>
<dbReference type="InParanoid" id="A0A0D0DT89"/>
<dbReference type="EMBL" id="KN825356">
    <property type="protein sequence ID" value="KIK91726.1"/>
    <property type="molecule type" value="Genomic_DNA"/>
</dbReference>
<dbReference type="STRING" id="930991.A0A0D0DT89"/>
<accession>A0A0D0DT89</accession>
<evidence type="ECO:0000313" key="2">
    <source>
        <dbReference type="Proteomes" id="UP000054538"/>
    </source>
</evidence>